<sequence length="105" mass="11590">MIDCFPTLSSTNDSCEEAGWSKAELQHDNRTKIRYEQANELHNTVNLASSDSNRTHLLAPVSSDGLRPVFSSGDSSFRSEIGEISHPSLSFRVYPLPRPASPHSC</sequence>
<reference evidence="2" key="1">
    <citation type="submission" date="2011-02" db="EMBL/GenBank/DDBJ databases">
        <title>The Genome Sequence of Capsaspora owczarzaki ATCC 30864.</title>
        <authorList>
            <person name="Russ C."/>
            <person name="Cuomo C."/>
            <person name="Burger G."/>
            <person name="Gray M.W."/>
            <person name="Holland P.W.H."/>
            <person name="King N."/>
            <person name="Lang F.B.F."/>
            <person name="Roger A.J."/>
            <person name="Ruiz-Trillo I."/>
            <person name="Young S.K."/>
            <person name="Zeng Q."/>
            <person name="Gargeya S."/>
            <person name="Alvarado L."/>
            <person name="Berlin A."/>
            <person name="Chapman S.B."/>
            <person name="Chen Z."/>
            <person name="Freedman E."/>
            <person name="Gellesch M."/>
            <person name="Goldberg J."/>
            <person name="Griggs A."/>
            <person name="Gujja S."/>
            <person name="Heilman E."/>
            <person name="Heiman D."/>
            <person name="Howarth C."/>
            <person name="Mehta T."/>
            <person name="Neiman D."/>
            <person name="Pearson M."/>
            <person name="Roberts A."/>
            <person name="Saif S."/>
            <person name="Shea T."/>
            <person name="Shenoy N."/>
            <person name="Sisk P."/>
            <person name="Stolte C."/>
            <person name="Sykes S."/>
            <person name="White J."/>
            <person name="Yandava C."/>
            <person name="Haas B."/>
            <person name="Nusbaum C."/>
            <person name="Birren B."/>
        </authorList>
    </citation>
    <scope>NUCLEOTIDE SEQUENCE</scope>
    <source>
        <strain evidence="2">ATCC 30864</strain>
    </source>
</reference>
<accession>A0A0D2X1I2</accession>
<dbReference type="InParanoid" id="A0A0D2X1I2"/>
<dbReference type="Proteomes" id="UP000008743">
    <property type="component" value="Unassembled WGS sequence"/>
</dbReference>
<evidence type="ECO:0000313" key="2">
    <source>
        <dbReference type="Proteomes" id="UP000008743"/>
    </source>
</evidence>
<dbReference type="EMBL" id="KE346362">
    <property type="protein sequence ID" value="KJE90854.1"/>
    <property type="molecule type" value="Genomic_DNA"/>
</dbReference>
<evidence type="ECO:0000313" key="1">
    <source>
        <dbReference type="EMBL" id="KJE90854.1"/>
    </source>
</evidence>
<proteinExistence type="predicted"/>
<protein>
    <submittedName>
        <fullName evidence="1">Uncharacterized protein</fullName>
    </submittedName>
</protein>
<keyword evidence="2" id="KW-1185">Reference proteome</keyword>
<name>A0A0D2X1I2_CAPO3</name>
<organism evidence="1 2">
    <name type="scientific">Capsaspora owczarzaki (strain ATCC 30864)</name>
    <dbReference type="NCBI Taxonomy" id="595528"/>
    <lineage>
        <taxon>Eukaryota</taxon>
        <taxon>Filasterea</taxon>
        <taxon>Capsaspora</taxon>
    </lineage>
</organism>
<gene>
    <name evidence="1" type="ORF">CAOG_009496</name>
</gene>
<dbReference type="AlphaFoldDB" id="A0A0D2X1I2"/>